<evidence type="ECO:0000313" key="2">
    <source>
        <dbReference type="EMBL" id="EGC48528.1"/>
    </source>
</evidence>
<dbReference type="OMA" id="NCAGMFT"/>
<protein>
    <submittedName>
        <fullName evidence="2">Predicted protein</fullName>
    </submittedName>
</protein>
<proteinExistence type="predicted"/>
<gene>
    <name evidence="2" type="ORF">HCEG_07743</name>
</gene>
<name>F0URK1_AJEC8</name>
<organism evidence="3">
    <name type="scientific">Ajellomyces capsulatus (strain H88)</name>
    <name type="common">Darling's disease fungus</name>
    <name type="synonym">Histoplasma capsulatum</name>
    <dbReference type="NCBI Taxonomy" id="544711"/>
    <lineage>
        <taxon>Eukaryota</taxon>
        <taxon>Fungi</taxon>
        <taxon>Dikarya</taxon>
        <taxon>Ascomycota</taxon>
        <taxon>Pezizomycotina</taxon>
        <taxon>Eurotiomycetes</taxon>
        <taxon>Eurotiomycetidae</taxon>
        <taxon>Onygenales</taxon>
        <taxon>Ajellomycetaceae</taxon>
        <taxon>Histoplasma</taxon>
    </lineage>
</organism>
<reference evidence="3" key="1">
    <citation type="submission" date="2008-07" db="EMBL/GenBank/DDBJ databases">
        <title>Annotation of Ajellomyces capsulatus strain H88.</title>
        <authorList>
            <person name="Champion M."/>
            <person name="Cuomo C."/>
            <person name="Ma L.-J."/>
            <person name="Henn M.R."/>
            <person name="Sil A."/>
            <person name="Goldman B."/>
            <person name="Young S.K."/>
            <person name="Kodira C.D."/>
            <person name="Zeng Q."/>
            <person name="Koehrsen M."/>
            <person name="Alvarado L."/>
            <person name="Berlin A."/>
            <person name="Borenstein D."/>
            <person name="Chen Z."/>
            <person name="Engels R."/>
            <person name="Freedman E."/>
            <person name="Gellesch M."/>
            <person name="Goldberg J."/>
            <person name="Griggs A."/>
            <person name="Gujja S."/>
            <person name="Heiman D."/>
            <person name="Hepburn T."/>
            <person name="Howarth C."/>
            <person name="Jen D."/>
            <person name="Larson L."/>
            <person name="Lewis B."/>
            <person name="Mehta T."/>
            <person name="Park D."/>
            <person name="Pearson M."/>
            <person name="Roberts A."/>
            <person name="Saif S."/>
            <person name="Shea T."/>
            <person name="Shenoy N."/>
            <person name="Sisk P."/>
            <person name="Stolte C."/>
            <person name="Sykes S."/>
            <person name="Walk T."/>
            <person name="White J."/>
            <person name="Yandava C."/>
            <person name="Klein B."/>
            <person name="McEwen J.G."/>
            <person name="Puccia R."/>
            <person name="Goldman G.H."/>
            <person name="Felipe M.S."/>
            <person name="Nino-Vega G."/>
            <person name="San-Blas G."/>
            <person name="Taylor J."/>
            <person name="Mendoza L."/>
            <person name="Galagan J."/>
            <person name="Nusbaum C."/>
            <person name="Birren B."/>
        </authorList>
    </citation>
    <scope>NUCLEOTIDE SEQUENCE [LARGE SCALE GENOMIC DNA]</scope>
    <source>
        <strain evidence="3">H88</strain>
    </source>
</reference>
<sequence length="136" mass="15138">MSILSQLQKTTATANWFLTPINSRENSDWRIQPRGNNCAGMFTVALVCHSGGDHNEAWYEHPIYYATKSPKPATPRGSSANTQTQASVHEGFDSRTLRLCFLWLPNNGATQHEIQPDVLGGERSGIPPLSIRRQEC</sequence>
<feature type="compositionally biased region" description="Polar residues" evidence="1">
    <location>
        <begin position="76"/>
        <end position="87"/>
    </location>
</feature>
<dbReference type="EMBL" id="DS990641">
    <property type="protein sequence ID" value="EGC48528.1"/>
    <property type="molecule type" value="Genomic_DNA"/>
</dbReference>
<dbReference type="Proteomes" id="UP000008142">
    <property type="component" value="Unassembled WGS sequence"/>
</dbReference>
<dbReference type="AlphaFoldDB" id="F0URK1"/>
<evidence type="ECO:0000256" key="1">
    <source>
        <dbReference type="SAM" id="MobiDB-lite"/>
    </source>
</evidence>
<feature type="region of interest" description="Disordered" evidence="1">
    <location>
        <begin position="69"/>
        <end position="88"/>
    </location>
</feature>
<accession>F0URK1</accession>
<dbReference type="HOGENOM" id="CLU_1874845_0_0_1"/>
<evidence type="ECO:0000313" key="3">
    <source>
        <dbReference type="Proteomes" id="UP000008142"/>
    </source>
</evidence>